<evidence type="ECO:0000313" key="3">
    <source>
        <dbReference type="Proteomes" id="UP000078597"/>
    </source>
</evidence>
<protein>
    <submittedName>
        <fullName evidence="2">Uncharacterized protein</fullName>
    </submittedName>
</protein>
<feature type="region of interest" description="Disordered" evidence="1">
    <location>
        <begin position="1"/>
        <end position="43"/>
    </location>
</feature>
<feature type="region of interest" description="Disordered" evidence="1">
    <location>
        <begin position="231"/>
        <end position="252"/>
    </location>
</feature>
<dbReference type="AlphaFoldDB" id="A0A1A8X827"/>
<dbReference type="Proteomes" id="UP000078597">
    <property type="component" value="Unassembled WGS sequence"/>
</dbReference>
<name>A0A1A8X827_PLAMA</name>
<feature type="compositionally biased region" description="Acidic residues" evidence="1">
    <location>
        <begin position="98"/>
        <end position="113"/>
    </location>
</feature>
<evidence type="ECO:0000313" key="2">
    <source>
        <dbReference type="EMBL" id="SBS99932.1"/>
    </source>
</evidence>
<sequence>MSAKNNMFHILRQEDKIKRKSKKLKEDQIKKENEKKNASNFSFDISKYSSWADMVDEYDEFFYEVDKLQNQDKNSAEGKNGNGKKKKGKKKKKKVQDSSEDDDENEDDEEDEEHRENEEKSNKMNNDRINANSSSKINSNNKSSKSNNNNKSINANSASKQKQAEKKKKKSKKEREKNTFESILLEFTKNDTPNFSDSVNNIHCVNDVDAEGKNIVAQVGAHCKENIYQNHLNSTGENNPHDVENQDKLKSC</sequence>
<accession>A0A1A8X827</accession>
<organism evidence="2 3">
    <name type="scientific">Plasmodium malariae</name>
    <dbReference type="NCBI Taxonomy" id="5858"/>
    <lineage>
        <taxon>Eukaryota</taxon>
        <taxon>Sar</taxon>
        <taxon>Alveolata</taxon>
        <taxon>Apicomplexa</taxon>
        <taxon>Aconoidasida</taxon>
        <taxon>Haemosporida</taxon>
        <taxon>Plasmodiidae</taxon>
        <taxon>Plasmodium</taxon>
        <taxon>Plasmodium (Plasmodium)</taxon>
    </lineage>
</organism>
<feature type="compositionally biased region" description="Basic and acidic residues" evidence="1">
    <location>
        <begin position="239"/>
        <end position="252"/>
    </location>
</feature>
<reference evidence="3" key="1">
    <citation type="submission" date="2016-05" db="EMBL/GenBank/DDBJ databases">
        <authorList>
            <person name="Naeem Raeece"/>
        </authorList>
    </citation>
    <scope>NUCLEOTIDE SEQUENCE [LARGE SCALE GENOMIC DNA]</scope>
</reference>
<gene>
    <name evidence="2" type="ORF">PMALA_073130</name>
</gene>
<dbReference type="VEuPathDB" id="PlasmoDB:PmUG01_10037300"/>
<feature type="compositionally biased region" description="Basic and acidic residues" evidence="1">
    <location>
        <begin position="24"/>
        <end position="37"/>
    </location>
</feature>
<feature type="compositionally biased region" description="Basic residues" evidence="1">
    <location>
        <begin position="82"/>
        <end position="94"/>
    </location>
</feature>
<proteinExistence type="predicted"/>
<feature type="compositionally biased region" description="Basic and acidic residues" evidence="1">
    <location>
        <begin position="114"/>
        <end position="126"/>
    </location>
</feature>
<evidence type="ECO:0000256" key="1">
    <source>
        <dbReference type="SAM" id="MobiDB-lite"/>
    </source>
</evidence>
<feature type="compositionally biased region" description="Low complexity" evidence="1">
    <location>
        <begin position="129"/>
        <end position="161"/>
    </location>
</feature>
<feature type="region of interest" description="Disordered" evidence="1">
    <location>
        <begin position="69"/>
        <end position="190"/>
    </location>
</feature>
<dbReference type="EMBL" id="FLQW01006094">
    <property type="protein sequence ID" value="SBS99932.1"/>
    <property type="molecule type" value="Genomic_DNA"/>
</dbReference>